<dbReference type="GO" id="GO:0046872">
    <property type="term" value="F:metal ion binding"/>
    <property type="evidence" value="ECO:0007669"/>
    <property type="project" value="UniProtKB-KW"/>
</dbReference>
<keyword evidence="5" id="KW-0819">tRNA processing</keyword>
<reference evidence="12" key="1">
    <citation type="submission" date="2017-09" db="EMBL/GenBank/DDBJ databases">
        <title>Depth-based differentiation of microbial function through sediment-hosted aquifers and enrichment of novel symbionts in the deep terrestrial subsurface.</title>
        <authorList>
            <person name="Probst A.J."/>
            <person name="Ladd B."/>
            <person name="Jarett J.K."/>
            <person name="Geller-Mcgrath D.E."/>
            <person name="Sieber C.M.K."/>
            <person name="Emerson J.B."/>
            <person name="Anantharaman K."/>
            <person name="Thomas B.C."/>
            <person name="Malmstrom R."/>
            <person name="Stieglmeier M."/>
            <person name="Klingl A."/>
            <person name="Woyke T."/>
            <person name="Ryan C.M."/>
            <person name="Banfield J.F."/>
        </authorList>
    </citation>
    <scope>NUCLEOTIDE SEQUENCE [LARGE SCALE GENOMIC DNA]</scope>
</reference>
<evidence type="ECO:0000256" key="7">
    <source>
        <dbReference type="ARBA" id="ARBA00022741"/>
    </source>
</evidence>
<protein>
    <recommendedName>
        <fullName evidence="3">tRNA threonylcarbamoyladenosine biosynthesis protein TsaE</fullName>
    </recommendedName>
    <alternativeName>
        <fullName evidence="10">t(6)A37 threonylcarbamoyladenosine biosynthesis protein TsaE</fullName>
    </alternativeName>
</protein>
<dbReference type="GO" id="GO:0005524">
    <property type="term" value="F:ATP binding"/>
    <property type="evidence" value="ECO:0007669"/>
    <property type="project" value="UniProtKB-KW"/>
</dbReference>
<keyword evidence="8" id="KW-0067">ATP-binding</keyword>
<evidence type="ECO:0000256" key="6">
    <source>
        <dbReference type="ARBA" id="ARBA00022723"/>
    </source>
</evidence>
<keyword evidence="11" id="KW-0808">Transferase</keyword>
<evidence type="ECO:0000256" key="3">
    <source>
        <dbReference type="ARBA" id="ARBA00019010"/>
    </source>
</evidence>
<dbReference type="GO" id="GO:0005737">
    <property type="term" value="C:cytoplasm"/>
    <property type="evidence" value="ECO:0007669"/>
    <property type="project" value="UniProtKB-SubCell"/>
</dbReference>
<evidence type="ECO:0000313" key="11">
    <source>
        <dbReference type="EMBL" id="PIT93317.1"/>
    </source>
</evidence>
<keyword evidence="9" id="KW-0460">Magnesium</keyword>
<sequence>MRKIKNKDEFLINADKFANKLLNSKNKSVIVGLVGDLGTGKTTFIQRVLKSFDVKEDVLSPTFNLIREYKPRKGHYKRVYHIDSYRLENKKELFNLGLKEMFEKEGTLVFIEWADALKDALPLDTKWIFITHGGSEGERFIEER</sequence>
<dbReference type="Gene3D" id="3.40.50.300">
    <property type="entry name" value="P-loop containing nucleotide triphosphate hydrolases"/>
    <property type="match status" value="1"/>
</dbReference>
<comment type="subcellular location">
    <subcellularLocation>
        <location evidence="1">Cytoplasm</location>
    </subcellularLocation>
</comment>
<dbReference type="Pfam" id="PF02367">
    <property type="entry name" value="TsaE"/>
    <property type="match status" value="1"/>
</dbReference>
<organism evidence="11 12">
    <name type="scientific">Candidatus Harrisonbacteria bacterium CG10_big_fil_rev_8_21_14_0_10_38_8</name>
    <dbReference type="NCBI Taxonomy" id="1974582"/>
    <lineage>
        <taxon>Bacteria</taxon>
        <taxon>Candidatus Harrisoniibacteriota</taxon>
    </lineage>
</organism>
<evidence type="ECO:0000256" key="5">
    <source>
        <dbReference type="ARBA" id="ARBA00022694"/>
    </source>
</evidence>
<dbReference type="AlphaFoldDB" id="A0A2M6WKK8"/>
<evidence type="ECO:0000256" key="9">
    <source>
        <dbReference type="ARBA" id="ARBA00022842"/>
    </source>
</evidence>
<dbReference type="SUPFAM" id="SSF52540">
    <property type="entry name" value="P-loop containing nucleoside triphosphate hydrolases"/>
    <property type="match status" value="1"/>
</dbReference>
<keyword evidence="4" id="KW-0963">Cytoplasm</keyword>
<dbReference type="EMBL" id="PFAY01000004">
    <property type="protein sequence ID" value="PIT93317.1"/>
    <property type="molecule type" value="Genomic_DNA"/>
</dbReference>
<dbReference type="GO" id="GO:0002949">
    <property type="term" value="P:tRNA threonylcarbamoyladenosine modification"/>
    <property type="evidence" value="ECO:0007669"/>
    <property type="project" value="InterPro"/>
</dbReference>
<dbReference type="GO" id="GO:0016740">
    <property type="term" value="F:transferase activity"/>
    <property type="evidence" value="ECO:0007669"/>
    <property type="project" value="UniProtKB-KW"/>
</dbReference>
<evidence type="ECO:0000256" key="4">
    <source>
        <dbReference type="ARBA" id="ARBA00022490"/>
    </source>
</evidence>
<evidence type="ECO:0000256" key="8">
    <source>
        <dbReference type="ARBA" id="ARBA00022840"/>
    </source>
</evidence>
<name>A0A2M6WKK8_9BACT</name>
<keyword evidence="6" id="KW-0479">Metal-binding</keyword>
<evidence type="ECO:0000313" key="12">
    <source>
        <dbReference type="Proteomes" id="UP000229112"/>
    </source>
</evidence>
<gene>
    <name evidence="11" type="ORF">COU06_00620</name>
</gene>
<keyword evidence="7" id="KW-0547">Nucleotide-binding</keyword>
<dbReference type="NCBIfam" id="TIGR00150">
    <property type="entry name" value="T6A_YjeE"/>
    <property type="match status" value="1"/>
</dbReference>
<evidence type="ECO:0000256" key="10">
    <source>
        <dbReference type="ARBA" id="ARBA00032441"/>
    </source>
</evidence>
<proteinExistence type="inferred from homology"/>
<dbReference type="PANTHER" id="PTHR33540">
    <property type="entry name" value="TRNA THREONYLCARBAMOYLADENOSINE BIOSYNTHESIS PROTEIN TSAE"/>
    <property type="match status" value="1"/>
</dbReference>
<dbReference type="Proteomes" id="UP000229112">
    <property type="component" value="Unassembled WGS sequence"/>
</dbReference>
<evidence type="ECO:0000256" key="1">
    <source>
        <dbReference type="ARBA" id="ARBA00004496"/>
    </source>
</evidence>
<accession>A0A2M6WKK8</accession>
<comment type="similarity">
    <text evidence="2">Belongs to the TsaE family.</text>
</comment>
<comment type="caution">
    <text evidence="11">The sequence shown here is derived from an EMBL/GenBank/DDBJ whole genome shotgun (WGS) entry which is preliminary data.</text>
</comment>
<dbReference type="InterPro" id="IPR003442">
    <property type="entry name" value="T6A_TsaE"/>
</dbReference>
<evidence type="ECO:0000256" key="2">
    <source>
        <dbReference type="ARBA" id="ARBA00007599"/>
    </source>
</evidence>
<dbReference type="PANTHER" id="PTHR33540:SF2">
    <property type="entry name" value="TRNA THREONYLCARBAMOYLADENOSINE BIOSYNTHESIS PROTEIN TSAE"/>
    <property type="match status" value="1"/>
</dbReference>
<dbReference type="InterPro" id="IPR027417">
    <property type="entry name" value="P-loop_NTPase"/>
</dbReference>